<proteinExistence type="predicted"/>
<protein>
    <submittedName>
        <fullName evidence="1">Uncharacterized protein</fullName>
    </submittedName>
</protein>
<reference evidence="1 2" key="1">
    <citation type="journal article" date="2015" name="J. Virol.">
        <title>A betabaculovirus-encoded gp64 homolog is a functional envelope fusion protein.</title>
        <authorList>
            <person name="Ardisson-Araujo D.M."/>
            <person name="Melo F.L."/>
            <person name="Clem R.J."/>
            <person name="Wolff J.L."/>
            <person name="Ribeiro B.M."/>
        </authorList>
    </citation>
    <scope>NUCLEOTIDE SEQUENCE [LARGE SCALE GENOMIC DNA]</scope>
    <source>
        <strain evidence="1 2">Parana-2009</strain>
    </source>
</reference>
<dbReference type="Proteomes" id="UP000203433">
    <property type="component" value="Segment"/>
</dbReference>
<dbReference type="RefSeq" id="YP_009182309.1">
    <property type="nucleotide sequence ID" value="NC_028491.1"/>
</dbReference>
<dbReference type="EMBL" id="KP296186">
    <property type="protein sequence ID" value="AKN80757.1"/>
    <property type="molecule type" value="Genomic_DNA"/>
</dbReference>
<dbReference type="GeneID" id="26374026"/>
<evidence type="ECO:0000313" key="1">
    <source>
        <dbReference type="EMBL" id="AKN80757.1"/>
    </source>
</evidence>
<keyword evidence="2" id="KW-1185">Reference proteome</keyword>
<evidence type="ECO:0000313" key="2">
    <source>
        <dbReference type="Proteomes" id="UP000203433"/>
    </source>
</evidence>
<dbReference type="OrthoDB" id="23381at10239"/>
<accession>A0A0R7EYU0</accession>
<dbReference type="KEGG" id="vg:26374026"/>
<organism evidence="1 2">
    <name type="scientific">Diatraea saccharalis granulovirus</name>
    <dbReference type="NCBI Taxonomy" id="1675862"/>
    <lineage>
        <taxon>Viruses</taxon>
        <taxon>Viruses incertae sedis</taxon>
        <taxon>Naldaviricetes</taxon>
        <taxon>Lefavirales</taxon>
        <taxon>Baculoviridae</taxon>
        <taxon>Betabaculovirus</taxon>
        <taxon>Betabaculovirus disaccharalis</taxon>
    </lineage>
</organism>
<sequence>MILYSKHTFNNNRRVSVILSRMGIYFKLVEVLRILFDMCQHGYINETYITVFNEFPNTKYVTMEGLFTLTHMSPRRRVAVELEEWAKQLVLSVERSIHVAEFWL</sequence>
<gene>
    <name evidence="1" type="primary">ORF-111</name>
</gene>
<name>A0A0R7EYU0_9BBAC</name>